<evidence type="ECO:0000313" key="1">
    <source>
        <dbReference type="EMBL" id="OUE03886.1"/>
    </source>
</evidence>
<dbReference type="EMBL" id="MDHH01000001">
    <property type="protein sequence ID" value="OUE03886.1"/>
    <property type="molecule type" value="Genomic_DNA"/>
</dbReference>
<comment type="caution">
    <text evidence="1">The sequence shown here is derived from an EMBL/GenBank/DDBJ whole genome shotgun (WGS) entry which is preliminary data.</text>
</comment>
<proteinExistence type="predicted"/>
<dbReference type="AlphaFoldDB" id="A0A251XK98"/>
<sequence>MAARYASQSARSLRYSRPGSRYRRASTWPAPWVNGSVTFPPSSSTVSYAVVIIADLISAGVAFGCSPRYSSARPATCGAAIEVPERSAKVGSSPSALLVAAMIETPGAVTSGFRMSLPSASTGPRELKPATWGVGAETPVVLSGTSVTVAPGVAA</sequence>
<name>A0A251XK98_CLAMM</name>
<accession>A0A251XK98</accession>
<organism evidence="1 2">
    <name type="scientific">Clavibacter michiganensis subsp. michiganensis</name>
    <dbReference type="NCBI Taxonomy" id="33013"/>
    <lineage>
        <taxon>Bacteria</taxon>
        <taxon>Bacillati</taxon>
        <taxon>Actinomycetota</taxon>
        <taxon>Actinomycetes</taxon>
        <taxon>Micrococcales</taxon>
        <taxon>Microbacteriaceae</taxon>
        <taxon>Clavibacter</taxon>
    </lineage>
</organism>
<reference evidence="1 2" key="1">
    <citation type="submission" date="2016-08" db="EMBL/GenBank/DDBJ databases">
        <title>Genome sequence of Clavibacter michiganensis subsp. michiganensis strain CASJ007.</title>
        <authorList>
            <person name="Thapa S.P."/>
            <person name="Coaker G."/>
        </authorList>
    </citation>
    <scope>NUCLEOTIDE SEQUENCE [LARGE SCALE GENOMIC DNA]</scope>
    <source>
        <strain evidence="1">CASJ007</strain>
    </source>
</reference>
<gene>
    <name evidence="1" type="ORF">CMMCAS07_02995</name>
</gene>
<evidence type="ECO:0000313" key="2">
    <source>
        <dbReference type="Proteomes" id="UP000195062"/>
    </source>
</evidence>
<protein>
    <submittedName>
        <fullName evidence="1">Uncharacterized protein</fullName>
    </submittedName>
</protein>
<keyword evidence="2" id="KW-1185">Reference proteome</keyword>
<dbReference type="Proteomes" id="UP000195062">
    <property type="component" value="Unassembled WGS sequence"/>
</dbReference>